<protein>
    <submittedName>
        <fullName evidence="3">Fe-Mn family superoxide dismutase</fullName>
    </submittedName>
</protein>
<dbReference type="EMBL" id="MU404353">
    <property type="protein sequence ID" value="KAI1613958.1"/>
    <property type="molecule type" value="Genomic_DNA"/>
</dbReference>
<dbReference type="InterPro" id="IPR036324">
    <property type="entry name" value="Mn/Fe_SOD_N_sf"/>
</dbReference>
<comment type="function">
    <text evidence="1">Component of the mitochondrial ribosome (mitoribosome), a dedicated translation machinery responsible for the synthesis of mitochondrial genome-encoded proteins, including at least some of the essential transmembrane subunits of the mitochondrial respiratory chain. The mitoribosomes are attached to the mitochondrial inner membrane and translation products are cotranslationally integrated into the membrane.</text>
</comment>
<dbReference type="InterPro" id="IPR019832">
    <property type="entry name" value="Mn/Fe_SOD_C"/>
</dbReference>
<dbReference type="PANTHER" id="PTHR43595:SF2">
    <property type="entry name" value="SMALL RIBOSOMAL SUBUNIT PROTEIN MS42"/>
    <property type="match status" value="1"/>
</dbReference>
<organism evidence="3 4">
    <name type="scientific">Exophiala viscosa</name>
    <dbReference type="NCBI Taxonomy" id="2486360"/>
    <lineage>
        <taxon>Eukaryota</taxon>
        <taxon>Fungi</taxon>
        <taxon>Dikarya</taxon>
        <taxon>Ascomycota</taxon>
        <taxon>Pezizomycotina</taxon>
        <taxon>Eurotiomycetes</taxon>
        <taxon>Chaetothyriomycetidae</taxon>
        <taxon>Chaetothyriales</taxon>
        <taxon>Herpotrichiellaceae</taxon>
        <taxon>Exophiala</taxon>
    </lineage>
</organism>
<dbReference type="SUPFAM" id="SSF46609">
    <property type="entry name" value="Fe,Mn superoxide dismutase (SOD), N-terminal domain"/>
    <property type="match status" value="1"/>
</dbReference>
<dbReference type="Proteomes" id="UP001203852">
    <property type="component" value="Unassembled WGS sequence"/>
</dbReference>
<evidence type="ECO:0000313" key="3">
    <source>
        <dbReference type="EMBL" id="KAI1613958.1"/>
    </source>
</evidence>
<dbReference type="GO" id="GO:0005737">
    <property type="term" value="C:cytoplasm"/>
    <property type="evidence" value="ECO:0007669"/>
    <property type="project" value="TreeGrafter"/>
</dbReference>
<dbReference type="PANTHER" id="PTHR43595">
    <property type="entry name" value="37S RIBOSOMAL PROTEIN S26, MITOCHONDRIAL"/>
    <property type="match status" value="1"/>
</dbReference>
<dbReference type="Pfam" id="PF02777">
    <property type="entry name" value="Sod_Fe_C"/>
    <property type="match status" value="2"/>
</dbReference>
<feature type="domain" description="Manganese/iron superoxide dismutase C-terminal" evidence="2">
    <location>
        <begin position="253"/>
        <end position="295"/>
    </location>
</feature>
<dbReference type="Gene3D" id="3.55.40.20">
    <property type="entry name" value="Iron/manganese superoxide dismutase, C-terminal domain"/>
    <property type="match status" value="1"/>
</dbReference>
<sequence>MIIRPATRPQTVLRAVVNQASPLLSRSQRRCKHSPAEWADRQRQERFTQRGVPGFLSAKTYQETYAKYTKHLCDKLNEYTQGTADESHSAHDLHAICSHKPERAALYNHAAMAIHTHFFWEALTDSEDPLDRKPGNYTSRSIEMDFESLDHLRTEFLEVADAMFGNGFVWLMKPKTPGGLKILATYNAGSPYSVAAPRRDDRNMATYNGRQVGTDLLNSGMNADSLGPGGGRYAGSFGNFSSARANLFVGALDAEPILCANVWQHQWLPDYGMFGKREYLTAWWDSIDWKMVESRHNHVEWEQDRRVNRSRGRQQYTGLTAAVQGGL</sequence>
<comment type="caution">
    <text evidence="3">The sequence shown here is derived from an EMBL/GenBank/DDBJ whole genome shotgun (WGS) entry which is preliminary data.</text>
</comment>
<evidence type="ECO:0000259" key="2">
    <source>
        <dbReference type="Pfam" id="PF02777"/>
    </source>
</evidence>
<accession>A0AAN6IE05</accession>
<dbReference type="AlphaFoldDB" id="A0AAN6IE05"/>
<dbReference type="GO" id="GO:0004784">
    <property type="term" value="F:superoxide dismutase activity"/>
    <property type="evidence" value="ECO:0007669"/>
    <property type="project" value="InterPro"/>
</dbReference>
<reference evidence="3" key="1">
    <citation type="journal article" date="2022" name="bioRxiv">
        <title>Deciphering the potential niche of two novel black yeast fungi from a biological soil crust based on their genomes, phenotypes, and melanin regulation.</title>
        <authorList>
            <consortium name="DOE Joint Genome Institute"/>
            <person name="Carr E.C."/>
            <person name="Barton Q."/>
            <person name="Grambo S."/>
            <person name="Sullivan M."/>
            <person name="Renfro C.M."/>
            <person name="Kuo A."/>
            <person name="Pangilinan J."/>
            <person name="Lipzen A."/>
            <person name="Keymanesh K."/>
            <person name="Savage E."/>
            <person name="Barry K."/>
            <person name="Grigoriev I.V."/>
            <person name="Riekhof W.R."/>
            <person name="Harris S.S."/>
        </authorList>
    </citation>
    <scope>NUCLEOTIDE SEQUENCE</scope>
    <source>
        <strain evidence="3">JF 03-4F</strain>
    </source>
</reference>
<evidence type="ECO:0000313" key="4">
    <source>
        <dbReference type="Proteomes" id="UP001203852"/>
    </source>
</evidence>
<dbReference type="InterPro" id="IPR036314">
    <property type="entry name" value="SOD_C_sf"/>
</dbReference>
<gene>
    <name evidence="3" type="ORF">EDD36DRAFT_463821</name>
</gene>
<dbReference type="SUPFAM" id="SSF54719">
    <property type="entry name" value="Fe,Mn superoxide dismutase (SOD), C-terminal domain"/>
    <property type="match status" value="1"/>
</dbReference>
<dbReference type="GO" id="GO:0046872">
    <property type="term" value="F:metal ion binding"/>
    <property type="evidence" value="ECO:0007669"/>
    <property type="project" value="InterPro"/>
</dbReference>
<evidence type="ECO:0000256" key="1">
    <source>
        <dbReference type="ARBA" id="ARBA00037226"/>
    </source>
</evidence>
<keyword evidence="4" id="KW-1185">Reference proteome</keyword>
<name>A0AAN6IE05_9EURO</name>
<feature type="domain" description="Manganese/iron superoxide dismutase C-terminal" evidence="2">
    <location>
        <begin position="139"/>
        <end position="193"/>
    </location>
</feature>
<proteinExistence type="predicted"/>